<keyword evidence="1" id="KW-0520">NAD</keyword>
<keyword evidence="4" id="KW-1185">Reference proteome</keyword>
<name>A0A1E5XVP9_9HYPH</name>
<dbReference type="Pfam" id="PF01370">
    <property type="entry name" value="Epimerase"/>
    <property type="match status" value="1"/>
</dbReference>
<dbReference type="EMBL" id="LAJE02000063">
    <property type="protein sequence ID" value="OEO32634.1"/>
    <property type="molecule type" value="Genomic_DNA"/>
</dbReference>
<accession>A0A1E5XVP9</accession>
<dbReference type="CDD" id="cd05266">
    <property type="entry name" value="SDR_a4"/>
    <property type="match status" value="1"/>
</dbReference>
<dbReference type="RefSeq" id="WP_069908202.1">
    <property type="nucleotide sequence ID" value="NZ_LAJE02000063.1"/>
</dbReference>
<reference evidence="3 4" key="1">
    <citation type="journal article" date="2015" name="Genome Announc.">
        <title>Genome Assemblies of Three Soil-Associated Devosia species: D. insulae, D. limi, and D. soli.</title>
        <authorList>
            <person name="Hassan Y.I."/>
            <person name="Lepp D."/>
            <person name="Zhou T."/>
        </authorList>
    </citation>
    <scope>NUCLEOTIDE SEQUENCE [LARGE SCALE GENOMIC DNA]</scope>
    <source>
        <strain evidence="3 4">DS-56</strain>
    </source>
</reference>
<organism evidence="3 4">
    <name type="scientific">Devosia insulae DS-56</name>
    <dbReference type="NCBI Taxonomy" id="1116389"/>
    <lineage>
        <taxon>Bacteria</taxon>
        <taxon>Pseudomonadati</taxon>
        <taxon>Pseudomonadota</taxon>
        <taxon>Alphaproteobacteria</taxon>
        <taxon>Hyphomicrobiales</taxon>
        <taxon>Devosiaceae</taxon>
        <taxon>Devosia</taxon>
    </lineage>
</organism>
<gene>
    <name evidence="3" type="ORF">VW23_010490</name>
</gene>
<dbReference type="Proteomes" id="UP000095463">
    <property type="component" value="Unassembled WGS sequence"/>
</dbReference>
<protein>
    <submittedName>
        <fullName evidence="3">NAD(P)-dependent oxidoreductase</fullName>
    </submittedName>
</protein>
<dbReference type="Gene3D" id="3.40.50.720">
    <property type="entry name" value="NAD(P)-binding Rossmann-like Domain"/>
    <property type="match status" value="1"/>
</dbReference>
<comment type="caution">
    <text evidence="3">The sequence shown here is derived from an EMBL/GenBank/DDBJ whole genome shotgun (WGS) entry which is preliminary data.</text>
</comment>
<evidence type="ECO:0000313" key="3">
    <source>
        <dbReference type="EMBL" id="OEO32634.1"/>
    </source>
</evidence>
<sequence length="290" mass="31900">MRLFFFGMGYSSRATARALHLLADPQIPVAGTTRSAEAAESEADSAYRIHVFDGEVPGTTLSEDLRTATHVILSIPPDERGDPALNLHRADLDAAPNLEWIGYFSTVGVYGDFGGEWIDEDAPTRPLNIRSKQRVEAEQAWRDYAKERGVPLFIVRLAGIYGPGRSAFDKLREGTARRIVKPNQVFNRIHVADIGRITARAALSDLEGTFNLADTEPAPPQDLVTYAAHVMGIAPPAEVPFDTAEMTPMARSFYSDNKRVSSKKVLAALGADLLYPTYREGLDAIWKGRQ</sequence>
<dbReference type="InterPro" id="IPR001509">
    <property type="entry name" value="Epimerase_deHydtase"/>
</dbReference>
<dbReference type="PANTHER" id="PTHR43574">
    <property type="entry name" value="EPIMERASE-RELATED"/>
    <property type="match status" value="1"/>
</dbReference>
<dbReference type="SUPFAM" id="SSF51735">
    <property type="entry name" value="NAD(P)-binding Rossmann-fold domains"/>
    <property type="match status" value="1"/>
</dbReference>
<dbReference type="AlphaFoldDB" id="A0A1E5XVP9"/>
<proteinExistence type="predicted"/>
<evidence type="ECO:0000256" key="1">
    <source>
        <dbReference type="ARBA" id="ARBA00023027"/>
    </source>
</evidence>
<feature type="domain" description="NAD-dependent epimerase/dehydratase" evidence="2">
    <location>
        <begin position="103"/>
        <end position="167"/>
    </location>
</feature>
<dbReference type="InterPro" id="IPR036291">
    <property type="entry name" value="NAD(P)-bd_dom_sf"/>
</dbReference>
<dbReference type="OrthoDB" id="9808276at2"/>
<evidence type="ECO:0000313" key="4">
    <source>
        <dbReference type="Proteomes" id="UP000095463"/>
    </source>
</evidence>
<evidence type="ECO:0000259" key="2">
    <source>
        <dbReference type="Pfam" id="PF01370"/>
    </source>
</evidence>